<sequence>MSCKQVVLDIRDGLGLSGFTSAHLVQNKLSVNLTRLVMTLVAVLLGLGALICGIGTCTAAAFTVMSLAGGASIALGLVLLMLASYWGYGAMSSYRHRTVQLAPNLQTP</sequence>
<dbReference type="HOGENOM" id="CLU_158478_0_0_0"/>
<dbReference type="EMBL" id="CR848038">
    <property type="protein sequence ID" value="CAH64041.1"/>
    <property type="molecule type" value="Genomic_DNA"/>
</dbReference>
<proteinExistence type="predicted"/>
<evidence type="ECO:0000313" key="2">
    <source>
        <dbReference type="EMBL" id="CAH64041.1"/>
    </source>
</evidence>
<gene>
    <name evidence="2" type="ordered locus">CAB593</name>
</gene>
<keyword evidence="1" id="KW-0472">Membrane</keyword>
<dbReference type="AlphaFoldDB" id="Q5L5P8"/>
<protein>
    <submittedName>
        <fullName evidence="2">Transmembrane protein</fullName>
    </submittedName>
</protein>
<dbReference type="RefSeq" id="WP_006344216.1">
    <property type="nucleotide sequence ID" value="NC_004552.2"/>
</dbReference>
<evidence type="ECO:0000313" key="3">
    <source>
        <dbReference type="Proteomes" id="UP000001012"/>
    </source>
</evidence>
<dbReference type="KEGG" id="cab:CAB593"/>
<keyword evidence="3" id="KW-1185">Reference proteome</keyword>
<feature type="transmembrane region" description="Helical" evidence="1">
    <location>
        <begin position="36"/>
        <end position="62"/>
    </location>
</feature>
<dbReference type="OrthoDB" id="18180at2"/>
<feature type="transmembrane region" description="Helical" evidence="1">
    <location>
        <begin position="68"/>
        <end position="88"/>
    </location>
</feature>
<keyword evidence="1 2" id="KW-0812">Transmembrane</keyword>
<dbReference type="Proteomes" id="UP000001012">
    <property type="component" value="Chromosome"/>
</dbReference>
<keyword evidence="1" id="KW-1133">Transmembrane helix</keyword>
<dbReference type="GeneID" id="93024136"/>
<reference evidence="2 3" key="1">
    <citation type="journal article" date="2005" name="Genome Res.">
        <title>The Chlamydophila abortus genome sequence reveals an array of variable proteins that contribute to interspecies variation.</title>
        <authorList>
            <person name="Thomson N.R."/>
            <person name="Yeats C."/>
            <person name="Bell K."/>
            <person name="Holden M.T.G."/>
            <person name="Bentley S.D."/>
            <person name="Livingstone M."/>
            <person name="Cerdeno-Tarraga A.M."/>
            <person name="Harris B."/>
            <person name="Doggett J."/>
            <person name="Ormond D."/>
            <person name="Mungal K."/>
            <person name="Clarke K."/>
            <person name="Feltwell T."/>
            <person name="Hance Z."/>
            <person name="Sanders M."/>
            <person name="Quail M.A."/>
            <person name="Price C."/>
            <person name="Parkhill J."/>
            <person name="Longbottom D."/>
        </authorList>
    </citation>
    <scope>NUCLEOTIDE SEQUENCE [LARGE SCALE GENOMIC DNA]</scope>
    <source>
        <strain evidence="3">DSM 27085 / S26/3</strain>
    </source>
</reference>
<name>Q5L5P8_CHLAB</name>
<accession>Q5L5P8</accession>
<organism evidence="2 3">
    <name type="scientific">Chlamydia abortus (strain DSM 27085 / S26/3)</name>
    <name type="common">Chlamydophila abortus</name>
    <dbReference type="NCBI Taxonomy" id="218497"/>
    <lineage>
        <taxon>Bacteria</taxon>
        <taxon>Pseudomonadati</taxon>
        <taxon>Chlamydiota</taxon>
        <taxon>Chlamydiia</taxon>
        <taxon>Chlamydiales</taxon>
        <taxon>Chlamydiaceae</taxon>
        <taxon>Chlamydia/Chlamydophila group</taxon>
        <taxon>Chlamydia</taxon>
    </lineage>
</organism>
<evidence type="ECO:0000256" key="1">
    <source>
        <dbReference type="SAM" id="Phobius"/>
    </source>
</evidence>